<dbReference type="NCBIfam" id="NF010568">
    <property type="entry name" value="PRK13961.1"/>
    <property type="match status" value="1"/>
</dbReference>
<dbReference type="GO" id="GO:0005524">
    <property type="term" value="F:ATP binding"/>
    <property type="evidence" value="ECO:0007669"/>
    <property type="project" value="UniProtKB-KW"/>
</dbReference>
<dbReference type="SUPFAM" id="SSF56104">
    <property type="entry name" value="SAICAR synthase-like"/>
    <property type="match status" value="1"/>
</dbReference>
<comment type="catalytic activity">
    <reaction evidence="7 8">
        <text>5-amino-1-(5-phospho-D-ribosyl)imidazole-4-carboxylate + L-aspartate + ATP = (2S)-2-[5-amino-1-(5-phospho-beta-D-ribosyl)imidazole-4-carboxamido]succinate + ADP + phosphate + 2 H(+)</text>
        <dbReference type="Rhea" id="RHEA:22628"/>
        <dbReference type="ChEBI" id="CHEBI:15378"/>
        <dbReference type="ChEBI" id="CHEBI:29991"/>
        <dbReference type="ChEBI" id="CHEBI:30616"/>
        <dbReference type="ChEBI" id="CHEBI:43474"/>
        <dbReference type="ChEBI" id="CHEBI:58443"/>
        <dbReference type="ChEBI" id="CHEBI:77657"/>
        <dbReference type="ChEBI" id="CHEBI:456216"/>
        <dbReference type="EC" id="6.3.2.6"/>
    </reaction>
</comment>
<keyword evidence="6 8" id="KW-0067">ATP-binding</keyword>
<dbReference type="RefSeq" id="WP_006158082.1">
    <property type="nucleotide sequence ID" value="NZ_CP062803.1"/>
</dbReference>
<dbReference type="UniPathway" id="UPA00074">
    <property type="reaction ID" value="UER00131"/>
</dbReference>
<dbReference type="PROSITE" id="PS01057">
    <property type="entry name" value="SAICAR_SYNTHETASE_1"/>
    <property type="match status" value="1"/>
</dbReference>
<dbReference type="PANTHER" id="PTHR43700:SF1">
    <property type="entry name" value="PHOSPHORIBOSYLAMINOIMIDAZOLE-SUCCINOCARBOXAMIDE SYNTHASE"/>
    <property type="match status" value="1"/>
</dbReference>
<organism evidence="10 11">
    <name type="scientific">Cupriavidus basilensis</name>
    <dbReference type="NCBI Taxonomy" id="68895"/>
    <lineage>
        <taxon>Bacteria</taxon>
        <taxon>Pseudomonadati</taxon>
        <taxon>Pseudomonadota</taxon>
        <taxon>Betaproteobacteria</taxon>
        <taxon>Burkholderiales</taxon>
        <taxon>Burkholderiaceae</taxon>
        <taxon>Cupriavidus</taxon>
    </lineage>
</organism>
<evidence type="ECO:0000256" key="4">
    <source>
        <dbReference type="ARBA" id="ARBA00022741"/>
    </source>
</evidence>
<reference evidence="10 11" key="1">
    <citation type="submission" date="2020-10" db="EMBL/GenBank/DDBJ databases">
        <title>Complete genome sequence of Cupriavidus basilensis CCUG 49340T.</title>
        <authorList>
            <person name="Salva-Serra F."/>
            <person name="Donoso R.A."/>
            <person name="Cho K.H."/>
            <person name="Yoo J.A."/>
            <person name="Lee K."/>
            <person name="Yoon S.-H."/>
            <person name="Perez-Pantoja D."/>
            <person name="Moore E.R.B."/>
        </authorList>
    </citation>
    <scope>NUCLEOTIDE SEQUENCE [LARGE SCALE GENOMIC DNA]</scope>
    <source>
        <strain evidence="11">CCUG 49340</strain>
    </source>
</reference>
<dbReference type="GO" id="GO:0006189">
    <property type="term" value="P:'de novo' IMP biosynthetic process"/>
    <property type="evidence" value="ECO:0007669"/>
    <property type="project" value="UniProtKB-UniRule"/>
</dbReference>
<comment type="similarity">
    <text evidence="2 8">Belongs to the SAICAR synthetase family.</text>
</comment>
<dbReference type="HAMAP" id="MF_00137">
    <property type="entry name" value="SAICAR_synth"/>
    <property type="match status" value="1"/>
</dbReference>
<sequence>MSNALYQSSITSLPLLGHGKVRDNYAVGDDKLLIVTTDRLSAFDVILGEPIPAKGRVLNQMANFWFKKLAHIVPNHETGIAAETVVSPAEVEQVQGRAVVVKRLKPILVEAVVRGYLAGSGWKDYQATGSVCGIELPAGLQNAQKLPEPIFTPAAKAEMGEHDENISFAETEARIGADLARQMRDISIRLYKEAADYAATRGIIIADTKFEFGLDENGTLTLMDEVLTADSSRFWPADSYEVGTNPPSFDKQFVRDWLEAVRIDGKPWPKTAPAPALPADVIEKTAAKYREALTRLTGEELQ</sequence>
<dbReference type="Pfam" id="PF01259">
    <property type="entry name" value="SAICAR_synt"/>
    <property type="match status" value="1"/>
</dbReference>
<protein>
    <recommendedName>
        <fullName evidence="8">Phosphoribosylaminoimidazole-succinocarboxamide synthase</fullName>
        <ecNumber evidence="8">6.3.2.6</ecNumber>
    </recommendedName>
    <alternativeName>
        <fullName evidence="8">SAICAR synthetase</fullName>
    </alternativeName>
</protein>
<dbReference type="AlphaFoldDB" id="A0A643FJ65"/>
<dbReference type="NCBIfam" id="TIGR00081">
    <property type="entry name" value="purC"/>
    <property type="match status" value="1"/>
</dbReference>
<dbReference type="GO" id="GO:0005737">
    <property type="term" value="C:cytoplasm"/>
    <property type="evidence" value="ECO:0007669"/>
    <property type="project" value="TreeGrafter"/>
</dbReference>
<evidence type="ECO:0000256" key="2">
    <source>
        <dbReference type="ARBA" id="ARBA00010190"/>
    </source>
</evidence>
<dbReference type="EC" id="6.3.2.6" evidence="8"/>
<dbReference type="PANTHER" id="PTHR43700">
    <property type="entry name" value="PHOSPHORIBOSYLAMINOIMIDAZOLE-SUCCINOCARBOXAMIDE SYNTHASE"/>
    <property type="match status" value="1"/>
</dbReference>
<dbReference type="Gene3D" id="3.30.470.20">
    <property type="entry name" value="ATP-grasp fold, B domain"/>
    <property type="match status" value="1"/>
</dbReference>
<dbReference type="GO" id="GO:0004639">
    <property type="term" value="F:phosphoribosylaminoimidazolesuccinocarboxamide synthase activity"/>
    <property type="evidence" value="ECO:0007669"/>
    <property type="project" value="UniProtKB-UniRule"/>
</dbReference>
<evidence type="ECO:0000313" key="10">
    <source>
        <dbReference type="EMBL" id="QOT77141.1"/>
    </source>
</evidence>
<keyword evidence="4 8" id="KW-0547">Nucleotide-binding</keyword>
<evidence type="ECO:0000256" key="1">
    <source>
        <dbReference type="ARBA" id="ARBA00004672"/>
    </source>
</evidence>
<proteinExistence type="inferred from homology"/>
<name>A0A643FJ65_9BURK</name>
<evidence type="ECO:0000256" key="6">
    <source>
        <dbReference type="ARBA" id="ARBA00022840"/>
    </source>
</evidence>
<dbReference type="InterPro" id="IPR018236">
    <property type="entry name" value="SAICAR_synthetase_CS"/>
</dbReference>
<gene>
    <name evidence="8" type="primary">purC</name>
    <name evidence="10" type="ORF">F7R26_003370</name>
</gene>
<evidence type="ECO:0000313" key="11">
    <source>
        <dbReference type="Proteomes" id="UP000397656"/>
    </source>
</evidence>
<dbReference type="InterPro" id="IPR001636">
    <property type="entry name" value="SAICAR_synth"/>
</dbReference>
<dbReference type="Gene3D" id="3.30.200.20">
    <property type="entry name" value="Phosphorylase Kinase, domain 1"/>
    <property type="match status" value="1"/>
</dbReference>
<evidence type="ECO:0000256" key="3">
    <source>
        <dbReference type="ARBA" id="ARBA00022598"/>
    </source>
</evidence>
<evidence type="ECO:0000256" key="8">
    <source>
        <dbReference type="HAMAP-Rule" id="MF_00137"/>
    </source>
</evidence>
<dbReference type="CDD" id="cd01414">
    <property type="entry name" value="SAICAR_synt_Sc"/>
    <property type="match status" value="1"/>
</dbReference>
<feature type="domain" description="SAICAR synthetase/ADE2 N-terminal" evidence="9">
    <location>
        <begin position="16"/>
        <end position="262"/>
    </location>
</feature>
<dbReference type="Proteomes" id="UP000397656">
    <property type="component" value="Chromosome 1"/>
</dbReference>
<dbReference type="GeneID" id="98399927"/>
<evidence type="ECO:0000256" key="5">
    <source>
        <dbReference type="ARBA" id="ARBA00022755"/>
    </source>
</evidence>
<dbReference type="PROSITE" id="PS01058">
    <property type="entry name" value="SAICAR_SYNTHETASE_2"/>
    <property type="match status" value="1"/>
</dbReference>
<dbReference type="InterPro" id="IPR028923">
    <property type="entry name" value="SAICAR_synt/ADE2_N"/>
</dbReference>
<keyword evidence="3 8" id="KW-0436">Ligase</keyword>
<keyword evidence="5 8" id="KW-0658">Purine biosynthesis</keyword>
<dbReference type="EMBL" id="CP062803">
    <property type="protein sequence ID" value="QOT77141.1"/>
    <property type="molecule type" value="Genomic_DNA"/>
</dbReference>
<evidence type="ECO:0000259" key="9">
    <source>
        <dbReference type="Pfam" id="PF01259"/>
    </source>
</evidence>
<accession>A0A643FJ65</accession>
<evidence type="ECO:0000256" key="7">
    <source>
        <dbReference type="ARBA" id="ARBA00048475"/>
    </source>
</evidence>
<comment type="pathway">
    <text evidence="1 8">Purine metabolism; IMP biosynthesis via de novo pathway; 5-amino-1-(5-phospho-D-ribosyl)imidazole-4-carboxamide from 5-amino-1-(5-phospho-D-ribosyl)imidazole-4-carboxylate: step 1/2.</text>
</comment>
<dbReference type="FunFam" id="3.30.470.20:FF:000015">
    <property type="entry name" value="Phosphoribosylaminoimidazole-succinocarboxamide synthase"/>
    <property type="match status" value="1"/>
</dbReference>